<evidence type="ECO:0000313" key="2">
    <source>
        <dbReference type="EMBL" id="TFY81735.1"/>
    </source>
</evidence>
<feature type="region of interest" description="Disordered" evidence="1">
    <location>
        <begin position="54"/>
        <end position="73"/>
    </location>
</feature>
<comment type="caution">
    <text evidence="2">The sequence shown here is derived from an EMBL/GenBank/DDBJ whole genome shotgun (WGS) entry which is preliminary data.</text>
</comment>
<sequence>MQKNASELLISGGLGFSVFPEPQSALSKSTPPGVRQPSEGLDGLSEYVRVTPQERVKEWGPRADLEDRTSQRP</sequence>
<keyword evidence="3" id="KW-1185">Reference proteome</keyword>
<reference evidence="2 3" key="1">
    <citation type="submission" date="2019-02" db="EMBL/GenBank/DDBJ databases">
        <title>Genome sequencing of the rare red list fungi Hericium alpestre (H. flagellum).</title>
        <authorList>
            <person name="Buettner E."/>
            <person name="Kellner H."/>
        </authorList>
    </citation>
    <scope>NUCLEOTIDE SEQUENCE [LARGE SCALE GENOMIC DNA]</scope>
    <source>
        <strain evidence="2 3">DSM 108284</strain>
    </source>
</reference>
<proteinExistence type="predicted"/>
<gene>
    <name evidence="2" type="ORF">EWM64_g2276</name>
</gene>
<name>A0A4Z0A4U8_9AGAM</name>
<organism evidence="2 3">
    <name type="scientific">Hericium alpestre</name>
    <dbReference type="NCBI Taxonomy" id="135208"/>
    <lineage>
        <taxon>Eukaryota</taxon>
        <taxon>Fungi</taxon>
        <taxon>Dikarya</taxon>
        <taxon>Basidiomycota</taxon>
        <taxon>Agaricomycotina</taxon>
        <taxon>Agaricomycetes</taxon>
        <taxon>Russulales</taxon>
        <taxon>Hericiaceae</taxon>
        <taxon>Hericium</taxon>
    </lineage>
</organism>
<dbReference type="AlphaFoldDB" id="A0A4Z0A4U8"/>
<protein>
    <submittedName>
        <fullName evidence="2">Uncharacterized protein</fullName>
    </submittedName>
</protein>
<evidence type="ECO:0000256" key="1">
    <source>
        <dbReference type="SAM" id="MobiDB-lite"/>
    </source>
</evidence>
<evidence type="ECO:0000313" key="3">
    <source>
        <dbReference type="Proteomes" id="UP000298061"/>
    </source>
</evidence>
<dbReference type="EMBL" id="SFCI01000179">
    <property type="protein sequence ID" value="TFY81735.1"/>
    <property type="molecule type" value="Genomic_DNA"/>
</dbReference>
<feature type="region of interest" description="Disordered" evidence="1">
    <location>
        <begin position="19"/>
        <end position="45"/>
    </location>
</feature>
<accession>A0A4Z0A4U8</accession>
<dbReference type="Proteomes" id="UP000298061">
    <property type="component" value="Unassembled WGS sequence"/>
</dbReference>